<evidence type="ECO:0000256" key="1">
    <source>
        <dbReference type="ARBA" id="ARBA00000971"/>
    </source>
</evidence>
<dbReference type="EMBL" id="NWBU01000009">
    <property type="protein sequence ID" value="PTQ10984.1"/>
    <property type="molecule type" value="Genomic_DNA"/>
</dbReference>
<keyword evidence="3 5" id="KW-0697">Rotamase</keyword>
<dbReference type="SUPFAM" id="SSF54534">
    <property type="entry name" value="FKBP-like"/>
    <property type="match status" value="1"/>
</dbReference>
<dbReference type="InterPro" id="IPR046357">
    <property type="entry name" value="PPIase_dom_sf"/>
</dbReference>
<dbReference type="PROSITE" id="PS50059">
    <property type="entry name" value="FKBP_PPIASE"/>
    <property type="match status" value="1"/>
</dbReference>
<dbReference type="InterPro" id="IPR000774">
    <property type="entry name" value="PPIase_FKBP_N"/>
</dbReference>
<feature type="transmembrane region" description="Helical" evidence="7">
    <location>
        <begin position="20"/>
        <end position="38"/>
    </location>
</feature>
<protein>
    <recommendedName>
        <fullName evidence="6">Peptidyl-prolyl cis-trans isomerase</fullName>
        <ecNumber evidence="6">5.2.1.8</ecNumber>
    </recommendedName>
</protein>
<accession>A0A2T5FY20</accession>
<keyword evidence="4 5" id="KW-0413">Isomerase</keyword>
<evidence type="ECO:0000313" key="10">
    <source>
        <dbReference type="Proteomes" id="UP000244162"/>
    </source>
</evidence>
<comment type="similarity">
    <text evidence="2 6">Belongs to the FKBP-type PPIase family.</text>
</comment>
<dbReference type="Pfam" id="PF00254">
    <property type="entry name" value="FKBP_C"/>
    <property type="match status" value="1"/>
</dbReference>
<organism evidence="9 10">
    <name type="scientific">Sphingomonas oleivorans</name>
    <dbReference type="NCBI Taxonomy" id="1735121"/>
    <lineage>
        <taxon>Bacteria</taxon>
        <taxon>Pseudomonadati</taxon>
        <taxon>Pseudomonadota</taxon>
        <taxon>Alphaproteobacteria</taxon>
        <taxon>Sphingomonadales</taxon>
        <taxon>Sphingomonadaceae</taxon>
        <taxon>Sphingomonas</taxon>
    </lineage>
</organism>
<evidence type="ECO:0000256" key="7">
    <source>
        <dbReference type="SAM" id="Phobius"/>
    </source>
</evidence>
<comment type="catalytic activity">
    <reaction evidence="1 5 6">
        <text>[protein]-peptidylproline (omega=180) = [protein]-peptidylproline (omega=0)</text>
        <dbReference type="Rhea" id="RHEA:16237"/>
        <dbReference type="Rhea" id="RHEA-COMP:10747"/>
        <dbReference type="Rhea" id="RHEA-COMP:10748"/>
        <dbReference type="ChEBI" id="CHEBI:83833"/>
        <dbReference type="ChEBI" id="CHEBI:83834"/>
        <dbReference type="EC" id="5.2.1.8"/>
    </reaction>
</comment>
<sequence>MSEVTAVPLRPIGKGSLATLWIGVGLLVAAGVGTAYFGTRSQVAMAQPAAEFLAANGKRSGVVTTASGLQYQVLKEGQGPKPSAGDTVLVNYDGKLVNGEAFDSSSRQGGPAVLPVGGGMIPGWTEGLQLMKQGAKYRFWFPPKLAYGDRGAGGGVIPPNAVTIFDVELLAIAPPGMGGMGAAPQM</sequence>
<dbReference type="InterPro" id="IPR001179">
    <property type="entry name" value="PPIase_FKBP_dom"/>
</dbReference>
<evidence type="ECO:0000256" key="6">
    <source>
        <dbReference type="RuleBase" id="RU003915"/>
    </source>
</evidence>
<dbReference type="GO" id="GO:0006457">
    <property type="term" value="P:protein folding"/>
    <property type="evidence" value="ECO:0007669"/>
    <property type="project" value="InterPro"/>
</dbReference>
<dbReference type="GO" id="GO:0003755">
    <property type="term" value="F:peptidyl-prolyl cis-trans isomerase activity"/>
    <property type="evidence" value="ECO:0007669"/>
    <property type="project" value="UniProtKB-UniRule"/>
</dbReference>
<gene>
    <name evidence="9" type="ORF">CLG96_10420</name>
</gene>
<dbReference type="AlphaFoldDB" id="A0A2T5FY20"/>
<evidence type="ECO:0000256" key="3">
    <source>
        <dbReference type="ARBA" id="ARBA00023110"/>
    </source>
</evidence>
<keyword evidence="10" id="KW-1185">Reference proteome</keyword>
<proteinExistence type="inferred from homology"/>
<dbReference type="OrthoDB" id="9812109at2"/>
<dbReference type="PANTHER" id="PTHR43811:SF19">
    <property type="entry name" value="39 KDA FK506-BINDING NUCLEAR PROTEIN"/>
    <property type="match status" value="1"/>
</dbReference>
<dbReference type="Pfam" id="PF01346">
    <property type="entry name" value="FKBP_N"/>
    <property type="match status" value="1"/>
</dbReference>
<dbReference type="Gene3D" id="3.10.50.40">
    <property type="match status" value="1"/>
</dbReference>
<dbReference type="RefSeq" id="WP_107968085.1">
    <property type="nucleotide sequence ID" value="NZ_NWBU01000009.1"/>
</dbReference>
<reference evidence="9 10" key="1">
    <citation type="submission" date="2017-09" db="EMBL/GenBank/DDBJ databases">
        <title>Sphingomonas panjinensis sp.nov., isolated from oil-contaminated soil.</title>
        <authorList>
            <person name="Wang L."/>
            <person name="Chen L."/>
        </authorList>
    </citation>
    <scope>NUCLEOTIDE SEQUENCE [LARGE SCALE GENOMIC DNA]</scope>
    <source>
        <strain evidence="9 10">FW-11</strain>
    </source>
</reference>
<keyword evidence="7" id="KW-0812">Transmembrane</keyword>
<dbReference type="PANTHER" id="PTHR43811">
    <property type="entry name" value="FKBP-TYPE PEPTIDYL-PROLYL CIS-TRANS ISOMERASE FKPA"/>
    <property type="match status" value="1"/>
</dbReference>
<dbReference type="Proteomes" id="UP000244162">
    <property type="component" value="Unassembled WGS sequence"/>
</dbReference>
<dbReference type="EC" id="5.2.1.8" evidence="6"/>
<evidence type="ECO:0000256" key="5">
    <source>
        <dbReference type="PROSITE-ProRule" id="PRU00277"/>
    </source>
</evidence>
<feature type="domain" description="PPIase FKBP-type" evidence="8">
    <location>
        <begin position="85"/>
        <end position="173"/>
    </location>
</feature>
<evidence type="ECO:0000259" key="8">
    <source>
        <dbReference type="PROSITE" id="PS50059"/>
    </source>
</evidence>
<evidence type="ECO:0000256" key="4">
    <source>
        <dbReference type="ARBA" id="ARBA00023235"/>
    </source>
</evidence>
<comment type="caution">
    <text evidence="9">The sequence shown here is derived from an EMBL/GenBank/DDBJ whole genome shotgun (WGS) entry which is preliminary data.</text>
</comment>
<evidence type="ECO:0000256" key="2">
    <source>
        <dbReference type="ARBA" id="ARBA00006577"/>
    </source>
</evidence>
<keyword evidence="7" id="KW-0472">Membrane</keyword>
<keyword evidence="7" id="KW-1133">Transmembrane helix</keyword>
<name>A0A2T5FY20_9SPHN</name>
<evidence type="ECO:0000313" key="9">
    <source>
        <dbReference type="EMBL" id="PTQ10984.1"/>
    </source>
</evidence>